<reference evidence="3 4" key="1">
    <citation type="submission" date="2015-01" db="EMBL/GenBank/DDBJ databases">
        <title>The Genome Sequence of Exophiala xenobiotica CBS118157.</title>
        <authorList>
            <consortium name="The Broad Institute Genomics Platform"/>
            <person name="Cuomo C."/>
            <person name="de Hoog S."/>
            <person name="Gorbushina A."/>
            <person name="Stielow B."/>
            <person name="Teixiera M."/>
            <person name="Abouelleil A."/>
            <person name="Chapman S.B."/>
            <person name="Priest M."/>
            <person name="Young S.K."/>
            <person name="Wortman J."/>
            <person name="Nusbaum C."/>
            <person name="Birren B."/>
        </authorList>
    </citation>
    <scope>NUCLEOTIDE SEQUENCE [LARGE SCALE GENOMIC DNA]</scope>
    <source>
        <strain evidence="3 4">CBS 118157</strain>
    </source>
</reference>
<name>A0A0D2E9Z9_9EURO</name>
<keyword evidence="4" id="KW-1185">Reference proteome</keyword>
<dbReference type="GeneID" id="25329757"/>
<dbReference type="EMBL" id="KN847321">
    <property type="protein sequence ID" value="KIW52188.1"/>
    <property type="molecule type" value="Genomic_DNA"/>
</dbReference>
<accession>A0A0D2E9Z9</accession>
<protein>
    <submittedName>
        <fullName evidence="3">Uncharacterized protein</fullName>
    </submittedName>
</protein>
<proteinExistence type="predicted"/>
<dbReference type="RefSeq" id="XP_013312772.1">
    <property type="nucleotide sequence ID" value="XM_013457318.1"/>
</dbReference>
<feature type="compositionally biased region" description="Acidic residues" evidence="2">
    <location>
        <begin position="486"/>
        <end position="505"/>
    </location>
</feature>
<dbReference type="OrthoDB" id="5421041at2759"/>
<sequence>MSETVTIEAPATSETHGTGQEKNLAVGQREDQEEDHVATEDTEQEEPIDQASDGVGVTSQAPAELGDTPVVDQAPAQAAGLDSPDSDENFKRAARAFLDVHRDEVAQREEEISKLRAELKRVREGLKALETAAERSETARDANHDEEWRLTADDPDVTFHKIKEIWETCFIAVQGVMEAEDPEEFLSDWSVVNWPDLEGKMPGVTAFPLEASDKSSRTMLVMALLAKSLEDYILTPNYLFEDDDEVRFILSRMTDTKKKNRLRSLLLSTCEGEDVKEEMEKVKAFRVESALNGVIQPIQSLLSEALCEKAKSSLAETLCDVVTAWEPVQRCESHFEVSTDASRANRDWLTLRLMEDKTVALETVSSSGFGADPVLAVVFPRVCAIDRSMKPSVTTAFPGIVFQKSWVITAEAATVEVGETAAEPDIEARPAPIIEDLPKEKPCLSPAAGPEQAQAQGQAEVEVVKEEPKPVDAQPPITGSESEGSTSEDDDTEDGSETESNTEEI</sequence>
<feature type="coiled-coil region" evidence="1">
    <location>
        <begin position="98"/>
        <end position="139"/>
    </location>
</feature>
<evidence type="ECO:0000256" key="1">
    <source>
        <dbReference type="SAM" id="Coils"/>
    </source>
</evidence>
<evidence type="ECO:0000256" key="2">
    <source>
        <dbReference type="SAM" id="MobiDB-lite"/>
    </source>
</evidence>
<dbReference type="HOGENOM" id="CLU_030374_0_0_1"/>
<feature type="compositionally biased region" description="Polar residues" evidence="2">
    <location>
        <begin position="12"/>
        <end position="21"/>
    </location>
</feature>
<evidence type="ECO:0000313" key="3">
    <source>
        <dbReference type="EMBL" id="KIW52188.1"/>
    </source>
</evidence>
<gene>
    <name evidence="3" type="ORF">PV05_07849</name>
</gene>
<organism evidence="3 4">
    <name type="scientific">Exophiala xenobiotica</name>
    <dbReference type="NCBI Taxonomy" id="348802"/>
    <lineage>
        <taxon>Eukaryota</taxon>
        <taxon>Fungi</taxon>
        <taxon>Dikarya</taxon>
        <taxon>Ascomycota</taxon>
        <taxon>Pezizomycotina</taxon>
        <taxon>Eurotiomycetes</taxon>
        <taxon>Chaetothyriomycetidae</taxon>
        <taxon>Chaetothyriales</taxon>
        <taxon>Herpotrichiellaceae</taxon>
        <taxon>Exophiala</taxon>
    </lineage>
</organism>
<evidence type="ECO:0000313" key="4">
    <source>
        <dbReference type="Proteomes" id="UP000054342"/>
    </source>
</evidence>
<feature type="compositionally biased region" description="Low complexity" evidence="2">
    <location>
        <begin position="446"/>
        <end position="461"/>
    </location>
</feature>
<keyword evidence="1" id="KW-0175">Coiled coil</keyword>
<dbReference type="AlphaFoldDB" id="A0A0D2E9Z9"/>
<dbReference type="Proteomes" id="UP000054342">
    <property type="component" value="Unassembled WGS sequence"/>
</dbReference>
<feature type="region of interest" description="Disordered" evidence="2">
    <location>
        <begin position="438"/>
        <end position="505"/>
    </location>
</feature>
<feature type="region of interest" description="Disordered" evidence="2">
    <location>
        <begin position="1"/>
        <end position="88"/>
    </location>
</feature>